<name>K0SDR4_THAOC</name>
<protein>
    <submittedName>
        <fullName evidence="1">Uncharacterized protein</fullName>
    </submittedName>
</protein>
<evidence type="ECO:0000313" key="2">
    <source>
        <dbReference type="Proteomes" id="UP000266841"/>
    </source>
</evidence>
<evidence type="ECO:0000313" key="1">
    <source>
        <dbReference type="EMBL" id="EJK64193.1"/>
    </source>
</evidence>
<keyword evidence="2" id="KW-1185">Reference proteome</keyword>
<reference evidence="1 2" key="1">
    <citation type="journal article" date="2012" name="Genome Biol.">
        <title>Genome and low-iron response of an oceanic diatom adapted to chronic iron limitation.</title>
        <authorList>
            <person name="Lommer M."/>
            <person name="Specht M."/>
            <person name="Roy A.S."/>
            <person name="Kraemer L."/>
            <person name="Andreson R."/>
            <person name="Gutowska M.A."/>
            <person name="Wolf J."/>
            <person name="Bergner S.V."/>
            <person name="Schilhabel M.B."/>
            <person name="Klostermeier U.C."/>
            <person name="Beiko R.G."/>
            <person name="Rosenstiel P."/>
            <person name="Hippler M."/>
            <person name="Laroche J."/>
        </authorList>
    </citation>
    <scope>NUCLEOTIDE SEQUENCE [LARGE SCALE GENOMIC DNA]</scope>
    <source>
        <strain evidence="1 2">CCMP1005</strain>
    </source>
</reference>
<dbReference type="EMBL" id="AGNL01017538">
    <property type="protein sequence ID" value="EJK64193.1"/>
    <property type="molecule type" value="Genomic_DNA"/>
</dbReference>
<accession>K0SDR4</accession>
<proteinExistence type="predicted"/>
<dbReference type="Proteomes" id="UP000266841">
    <property type="component" value="Unassembled WGS sequence"/>
</dbReference>
<sequence length="101" mass="11369">MGLRPTWGSDPKPFNLILVRGYRYLWYLKRYLLIPGCLNGTGGVLARAILAVVDHQNEVMRGGKEYLLASRVLKRWGGRGVVESCESRGREGGERSSYRNA</sequence>
<organism evidence="1 2">
    <name type="scientific">Thalassiosira oceanica</name>
    <name type="common">Marine diatom</name>
    <dbReference type="NCBI Taxonomy" id="159749"/>
    <lineage>
        <taxon>Eukaryota</taxon>
        <taxon>Sar</taxon>
        <taxon>Stramenopiles</taxon>
        <taxon>Ochrophyta</taxon>
        <taxon>Bacillariophyta</taxon>
        <taxon>Coscinodiscophyceae</taxon>
        <taxon>Thalassiosirophycidae</taxon>
        <taxon>Thalassiosirales</taxon>
        <taxon>Thalassiosiraceae</taxon>
        <taxon>Thalassiosira</taxon>
    </lineage>
</organism>
<comment type="caution">
    <text evidence="1">The sequence shown here is derived from an EMBL/GenBank/DDBJ whole genome shotgun (WGS) entry which is preliminary data.</text>
</comment>
<dbReference type="AlphaFoldDB" id="K0SDR4"/>
<gene>
    <name evidence="1" type="ORF">THAOC_15097</name>
</gene>